<dbReference type="InterPro" id="IPR011050">
    <property type="entry name" value="Pectin_lyase_fold/virulence"/>
</dbReference>
<dbReference type="GO" id="GO:0005975">
    <property type="term" value="P:carbohydrate metabolic process"/>
    <property type="evidence" value="ECO:0007669"/>
    <property type="project" value="InterPro"/>
</dbReference>
<sequence>MKASKTAIGFLVLAALSASGFAQKTPYNIEHFGAVGDSVTLCTDAINKSIETCSSNGGGLVIIPAGTFVSGTIQMRNNVELHLQTDATLLASDHQEDFPRQSQPAFRSQKDPGGWFSLIYAEKASNIAITGHGTIDGNGYRQKPRGKDDEGDKDGRTRNILFISCDHIRIEGIRMINSGIWNQHYLDCEDIIIDRTEVYNHSNWNNDAIDLDCCRRVTLSNSIFDTDDDGITLKSTGAKPCEDIVITNCVVSSFCNAIKAGTESTGGFRNITVSNCVIKPSREPVLINGCLEGITGISLEIVDGGIMESISINNVVIEGTQCPLFIRLGNRARKHTALAPEPPLGKMRNINISNITAYHTGNFSNSITAIPGSYIENVTLNNIQLFNTGGLKTGEYIALADGVKEDEKGYPQPTVWGNLPSSVWFIRHVKNLIMNNLIFGSETIDPRIPIIAIDVKNISIKNSIYTGNSAAASYVFLNHVEGYEIEEPLGWKKQH</sequence>
<comment type="caution">
    <text evidence="6">The sequence shown here is derived from an EMBL/GenBank/DDBJ whole genome shotgun (WGS) entry which is preliminary data.</text>
</comment>
<dbReference type="SUPFAM" id="SSF51126">
    <property type="entry name" value="Pectin lyase-like"/>
    <property type="match status" value="1"/>
</dbReference>
<keyword evidence="2 4" id="KW-0378">Hydrolase</keyword>
<dbReference type="Pfam" id="PF00295">
    <property type="entry name" value="Glyco_hydro_28"/>
    <property type="match status" value="1"/>
</dbReference>
<dbReference type="Gene3D" id="2.160.20.10">
    <property type="entry name" value="Single-stranded right-handed beta-helix, Pectin lyase-like"/>
    <property type="match status" value="1"/>
</dbReference>
<evidence type="ECO:0000256" key="3">
    <source>
        <dbReference type="ARBA" id="ARBA00023295"/>
    </source>
</evidence>
<dbReference type="InterPro" id="IPR006626">
    <property type="entry name" value="PbH1"/>
</dbReference>
<protein>
    <submittedName>
        <fullName evidence="6">Exo-poly-alpha-D-galacturonosidase</fullName>
        <ecNumber evidence="6">3.2.1.82</ecNumber>
    </submittedName>
</protein>
<evidence type="ECO:0000256" key="1">
    <source>
        <dbReference type="ARBA" id="ARBA00008834"/>
    </source>
</evidence>
<evidence type="ECO:0000256" key="2">
    <source>
        <dbReference type="ARBA" id="ARBA00022801"/>
    </source>
</evidence>
<dbReference type="GO" id="GO:0033917">
    <property type="term" value="F:exo-poly-alpha-galacturonosidase activity"/>
    <property type="evidence" value="ECO:0007669"/>
    <property type="project" value="UniProtKB-EC"/>
</dbReference>
<evidence type="ECO:0000256" key="4">
    <source>
        <dbReference type="RuleBase" id="RU361169"/>
    </source>
</evidence>
<dbReference type="PANTHER" id="PTHR31339:SF9">
    <property type="entry name" value="PLASMIN AND FIBRONECTIN-BINDING PROTEIN A"/>
    <property type="match status" value="1"/>
</dbReference>
<comment type="similarity">
    <text evidence="1 4">Belongs to the glycosyl hydrolase 28 family.</text>
</comment>
<evidence type="ECO:0000313" key="7">
    <source>
        <dbReference type="Proteomes" id="UP000324575"/>
    </source>
</evidence>
<evidence type="ECO:0000313" key="6">
    <source>
        <dbReference type="EMBL" id="KAA6299780.1"/>
    </source>
</evidence>
<keyword evidence="3 4" id="KW-0326">Glycosidase</keyword>
<feature type="signal peptide" evidence="5">
    <location>
        <begin position="1"/>
        <end position="24"/>
    </location>
</feature>
<dbReference type="EC" id="3.2.1.82" evidence="6"/>
<gene>
    <name evidence="6" type="ORF">EZS26_004082</name>
</gene>
<reference evidence="6 7" key="1">
    <citation type="submission" date="2019-03" db="EMBL/GenBank/DDBJ databases">
        <title>Single cell metagenomics reveals metabolic interactions within the superorganism composed of flagellate Streblomastix strix and complex community of Bacteroidetes bacteria on its surface.</title>
        <authorList>
            <person name="Treitli S.C."/>
            <person name="Kolisko M."/>
            <person name="Husnik F."/>
            <person name="Keeling P."/>
            <person name="Hampl V."/>
        </authorList>
    </citation>
    <scope>NUCLEOTIDE SEQUENCE [LARGE SCALE GENOMIC DNA]</scope>
    <source>
        <strain evidence="6">St1</strain>
    </source>
</reference>
<name>A0A5M8NSI6_9BACT</name>
<dbReference type="Proteomes" id="UP000324575">
    <property type="component" value="Unassembled WGS sequence"/>
</dbReference>
<evidence type="ECO:0000256" key="5">
    <source>
        <dbReference type="SAM" id="SignalP"/>
    </source>
</evidence>
<proteinExistence type="inferred from homology"/>
<dbReference type="GO" id="GO:0004650">
    <property type="term" value="F:polygalacturonase activity"/>
    <property type="evidence" value="ECO:0007669"/>
    <property type="project" value="InterPro"/>
</dbReference>
<dbReference type="InterPro" id="IPR012334">
    <property type="entry name" value="Pectin_lyas_fold"/>
</dbReference>
<dbReference type="EMBL" id="SNRX01000237">
    <property type="protein sequence ID" value="KAA6299780.1"/>
    <property type="molecule type" value="Genomic_DNA"/>
</dbReference>
<organism evidence="6 7">
    <name type="scientific">Candidatus Ordinivivax streblomastigis</name>
    <dbReference type="NCBI Taxonomy" id="2540710"/>
    <lineage>
        <taxon>Bacteria</taxon>
        <taxon>Pseudomonadati</taxon>
        <taxon>Bacteroidota</taxon>
        <taxon>Bacteroidia</taxon>
        <taxon>Bacteroidales</taxon>
        <taxon>Candidatus Ordinivivax</taxon>
    </lineage>
</organism>
<dbReference type="PANTHER" id="PTHR31339">
    <property type="entry name" value="PECTIN LYASE-RELATED"/>
    <property type="match status" value="1"/>
</dbReference>
<dbReference type="SMART" id="SM00710">
    <property type="entry name" value="PbH1"/>
    <property type="match status" value="6"/>
</dbReference>
<accession>A0A5M8NSI6</accession>
<dbReference type="AlphaFoldDB" id="A0A5M8NSI6"/>
<keyword evidence="5" id="KW-0732">Signal</keyword>
<dbReference type="InterPro" id="IPR051801">
    <property type="entry name" value="GH28_Enzymes"/>
</dbReference>
<dbReference type="InterPro" id="IPR000743">
    <property type="entry name" value="Glyco_hydro_28"/>
</dbReference>
<feature type="chain" id="PRO_5024382194" evidence="5">
    <location>
        <begin position="25"/>
        <end position="495"/>
    </location>
</feature>